<dbReference type="AlphaFoldDB" id="A0AAV8PXQ5"/>
<proteinExistence type="predicted"/>
<reference evidence="1 2" key="1">
    <citation type="submission" date="2022-12" db="EMBL/GenBank/DDBJ databases">
        <title>Chromosome-scale assembly of the Ensete ventricosum genome.</title>
        <authorList>
            <person name="Dussert Y."/>
            <person name="Stocks J."/>
            <person name="Wendawek A."/>
            <person name="Woldeyes F."/>
            <person name="Nichols R.A."/>
            <person name="Borrell J.S."/>
        </authorList>
    </citation>
    <scope>NUCLEOTIDE SEQUENCE [LARGE SCALE GENOMIC DNA]</scope>
    <source>
        <strain evidence="2">cv. Maze</strain>
        <tissue evidence="1">Seeds</tissue>
    </source>
</reference>
<name>A0AAV8PXQ5_ENSVE</name>
<evidence type="ECO:0008006" key="3">
    <source>
        <dbReference type="Google" id="ProtNLM"/>
    </source>
</evidence>
<evidence type="ECO:0000313" key="1">
    <source>
        <dbReference type="EMBL" id="KAJ8501010.1"/>
    </source>
</evidence>
<protein>
    <recommendedName>
        <fullName evidence="3">Secreted protein</fullName>
    </recommendedName>
</protein>
<evidence type="ECO:0000313" key="2">
    <source>
        <dbReference type="Proteomes" id="UP001222027"/>
    </source>
</evidence>
<comment type="caution">
    <text evidence="1">The sequence shown here is derived from an EMBL/GenBank/DDBJ whole genome shotgun (WGS) entry which is preliminary data.</text>
</comment>
<gene>
    <name evidence="1" type="ORF">OPV22_011562</name>
</gene>
<organism evidence="1 2">
    <name type="scientific">Ensete ventricosum</name>
    <name type="common">Abyssinian banana</name>
    <name type="synonym">Musa ensete</name>
    <dbReference type="NCBI Taxonomy" id="4639"/>
    <lineage>
        <taxon>Eukaryota</taxon>
        <taxon>Viridiplantae</taxon>
        <taxon>Streptophyta</taxon>
        <taxon>Embryophyta</taxon>
        <taxon>Tracheophyta</taxon>
        <taxon>Spermatophyta</taxon>
        <taxon>Magnoliopsida</taxon>
        <taxon>Liliopsida</taxon>
        <taxon>Zingiberales</taxon>
        <taxon>Musaceae</taxon>
        <taxon>Ensete</taxon>
    </lineage>
</organism>
<sequence>MLKMETLLLLKILGFLTSLVDCISRFILLVSKNDIYYIQVSSFYWTRCVTLARTILSSAELSVDMNDGKKVIRNTILLGCRVCVDK</sequence>
<accession>A0AAV8PXQ5</accession>
<dbReference type="Proteomes" id="UP001222027">
    <property type="component" value="Unassembled WGS sequence"/>
</dbReference>
<dbReference type="EMBL" id="JAQQAF010000003">
    <property type="protein sequence ID" value="KAJ8501010.1"/>
    <property type="molecule type" value="Genomic_DNA"/>
</dbReference>
<keyword evidence="2" id="KW-1185">Reference proteome</keyword>